<organism evidence="1 2">
    <name type="scientific">Bombardia bombarda</name>
    <dbReference type="NCBI Taxonomy" id="252184"/>
    <lineage>
        <taxon>Eukaryota</taxon>
        <taxon>Fungi</taxon>
        <taxon>Dikarya</taxon>
        <taxon>Ascomycota</taxon>
        <taxon>Pezizomycotina</taxon>
        <taxon>Sordariomycetes</taxon>
        <taxon>Sordariomycetidae</taxon>
        <taxon>Sordariales</taxon>
        <taxon>Lasiosphaeriaceae</taxon>
        <taxon>Bombardia</taxon>
    </lineage>
</organism>
<gene>
    <name evidence="1" type="ORF">B0T17DRAFT_497535</name>
</gene>
<dbReference type="GO" id="GO:0009187">
    <property type="term" value="P:cyclic nucleotide metabolic process"/>
    <property type="evidence" value="ECO:0007669"/>
    <property type="project" value="TreeGrafter"/>
</dbReference>
<comment type="caution">
    <text evidence="1">The sequence shown here is derived from an EMBL/GenBank/DDBJ whole genome shotgun (WGS) entry which is preliminary data.</text>
</comment>
<dbReference type="Gene3D" id="3.90.1140.10">
    <property type="entry name" value="Cyclic phosphodiesterase"/>
    <property type="match status" value="1"/>
</dbReference>
<dbReference type="Proteomes" id="UP001174934">
    <property type="component" value="Unassembled WGS sequence"/>
</dbReference>
<name>A0AA39WHS5_9PEZI</name>
<reference evidence="1" key="1">
    <citation type="submission" date="2023-06" db="EMBL/GenBank/DDBJ databases">
        <title>Genome-scale phylogeny and comparative genomics of the fungal order Sordariales.</title>
        <authorList>
            <consortium name="Lawrence Berkeley National Laboratory"/>
            <person name="Hensen N."/>
            <person name="Bonometti L."/>
            <person name="Westerberg I."/>
            <person name="Brannstrom I.O."/>
            <person name="Guillou S."/>
            <person name="Cros-Aarteil S."/>
            <person name="Calhoun S."/>
            <person name="Haridas S."/>
            <person name="Kuo A."/>
            <person name="Mondo S."/>
            <person name="Pangilinan J."/>
            <person name="Riley R."/>
            <person name="LaButti K."/>
            <person name="Andreopoulos B."/>
            <person name="Lipzen A."/>
            <person name="Chen C."/>
            <person name="Yanf M."/>
            <person name="Daum C."/>
            <person name="Ng V."/>
            <person name="Clum A."/>
            <person name="Steindorff A."/>
            <person name="Ohm R."/>
            <person name="Martin F."/>
            <person name="Silar P."/>
            <person name="Natvig D."/>
            <person name="Lalanne C."/>
            <person name="Gautier V."/>
            <person name="Ament-velasquez S.L."/>
            <person name="Kruys A."/>
            <person name="Hutchinson M.I."/>
            <person name="Powell A.J."/>
            <person name="Barry K."/>
            <person name="Miller A.N."/>
            <person name="Grigoriev I.V."/>
            <person name="Debuchy R."/>
            <person name="Gladieux P."/>
            <person name="Thoren M.H."/>
            <person name="Johannesson H."/>
        </authorList>
    </citation>
    <scope>NUCLEOTIDE SEQUENCE</scope>
    <source>
        <strain evidence="1">SMH3391-2</strain>
    </source>
</reference>
<dbReference type="Pfam" id="PF07823">
    <property type="entry name" value="CPDase"/>
    <property type="match status" value="1"/>
</dbReference>
<keyword evidence="2" id="KW-1185">Reference proteome</keyword>
<protein>
    <submittedName>
        <fullName evidence="1">2',3'-cyclic-nucleotide 3'-phosphodiesterase</fullName>
    </submittedName>
</protein>
<dbReference type="PANTHER" id="PTHR28141:SF1">
    <property type="entry name" value="2',3'-CYCLIC-NUCLEOTIDE 3'-PHOSPHODIESTERASE"/>
    <property type="match status" value="1"/>
</dbReference>
<dbReference type="AlphaFoldDB" id="A0AA39WHS5"/>
<dbReference type="InterPro" id="IPR012386">
    <property type="entry name" value="Cyclic-nucl_3Pdiesterase"/>
</dbReference>
<accession>A0AA39WHS5</accession>
<sequence>MPGSSLWLLPPPSHPLHQILSTLISSTLPALFPAEASADSPSISPHFFAPHMTLTSEIDPALYGDDPQAWLDSIPWASLRDQVHVRFEGIQSQDVLVRRCFIRVSLGGVRKVVGLARAWGVYGGEDVGEGSRTETWLERWKVEYGPHVSLMYGTVPIGEERLMEVVKVVEETGVRLKSDGSRGEKDGKDNGWGGGVLWLVPTGSKPIPDWKPIATRAL</sequence>
<dbReference type="EMBL" id="JAULSR010000006">
    <property type="protein sequence ID" value="KAK0615631.1"/>
    <property type="molecule type" value="Genomic_DNA"/>
</dbReference>
<evidence type="ECO:0000313" key="2">
    <source>
        <dbReference type="Proteomes" id="UP001174934"/>
    </source>
</evidence>
<proteinExistence type="predicted"/>
<dbReference type="GO" id="GO:0004113">
    <property type="term" value="F:2',3'-cyclic-nucleotide 3'-phosphodiesterase activity"/>
    <property type="evidence" value="ECO:0007669"/>
    <property type="project" value="TreeGrafter"/>
</dbReference>
<evidence type="ECO:0000313" key="1">
    <source>
        <dbReference type="EMBL" id="KAK0615631.1"/>
    </source>
</evidence>
<dbReference type="PANTHER" id="PTHR28141">
    <property type="entry name" value="2',3'-CYCLIC-NUCLEOTIDE 3'-PHOSPHODIESTERASE"/>
    <property type="match status" value="1"/>
</dbReference>